<dbReference type="AlphaFoldDB" id="I0YJL5"/>
<evidence type="ECO:0000313" key="2">
    <source>
        <dbReference type="Proteomes" id="UP000007264"/>
    </source>
</evidence>
<sequence>GSKWTAMERTLGWRHFHVTAKRKAAGETFVCLVSTCGQHNSAGATLWLNSAVLKSRRAWAPGWLQRTEINEITGETAG</sequence>
<dbReference type="InterPro" id="IPR012663">
    <property type="entry name" value="CHP02450_Tryp"/>
</dbReference>
<feature type="non-terminal residue" evidence="1">
    <location>
        <position position="78"/>
    </location>
</feature>
<protein>
    <submittedName>
        <fullName evidence="1">Uncharacterized protein</fullName>
    </submittedName>
</protein>
<dbReference type="KEGG" id="csl:COCSUDRAFT_9732"/>
<dbReference type="GeneID" id="17036469"/>
<reference evidence="1 2" key="1">
    <citation type="journal article" date="2012" name="Genome Biol.">
        <title>The genome of the polar eukaryotic microalga coccomyxa subellipsoidea reveals traits of cold adaptation.</title>
        <authorList>
            <person name="Blanc G."/>
            <person name="Agarkova I."/>
            <person name="Grimwood J."/>
            <person name="Kuo A."/>
            <person name="Brueggeman A."/>
            <person name="Dunigan D."/>
            <person name="Gurnon J."/>
            <person name="Ladunga I."/>
            <person name="Lindquist E."/>
            <person name="Lucas S."/>
            <person name="Pangilinan J."/>
            <person name="Proschold T."/>
            <person name="Salamov A."/>
            <person name="Schmutz J."/>
            <person name="Weeks D."/>
            <person name="Yamada T."/>
            <person name="Claverie J.M."/>
            <person name="Grigoriev I."/>
            <person name="Van Etten J."/>
            <person name="Lomsadze A."/>
            <person name="Borodovsky M."/>
        </authorList>
    </citation>
    <scope>NUCLEOTIDE SEQUENCE [LARGE SCALE GENOMIC DNA]</scope>
    <source>
        <strain evidence="1 2">C-169</strain>
    </source>
</reference>
<organism evidence="1 2">
    <name type="scientific">Coccomyxa subellipsoidea (strain C-169)</name>
    <name type="common">Green microalga</name>
    <dbReference type="NCBI Taxonomy" id="574566"/>
    <lineage>
        <taxon>Eukaryota</taxon>
        <taxon>Viridiplantae</taxon>
        <taxon>Chlorophyta</taxon>
        <taxon>core chlorophytes</taxon>
        <taxon>Trebouxiophyceae</taxon>
        <taxon>Trebouxiophyceae incertae sedis</taxon>
        <taxon>Coccomyxaceae</taxon>
        <taxon>Coccomyxa</taxon>
        <taxon>Coccomyxa subellipsoidea</taxon>
    </lineage>
</organism>
<dbReference type="Pfam" id="PF09493">
    <property type="entry name" value="DUF2389"/>
    <property type="match status" value="1"/>
</dbReference>
<dbReference type="Proteomes" id="UP000007264">
    <property type="component" value="Unassembled WGS sequence"/>
</dbReference>
<dbReference type="RefSeq" id="XP_005643128.1">
    <property type="nucleotide sequence ID" value="XM_005643071.1"/>
</dbReference>
<dbReference type="NCBIfam" id="TIGR02450">
    <property type="entry name" value="TIGR02450 family Trp-rich protein"/>
    <property type="match status" value="1"/>
</dbReference>
<dbReference type="OrthoDB" id="511181at2759"/>
<feature type="non-terminal residue" evidence="1">
    <location>
        <position position="1"/>
    </location>
</feature>
<gene>
    <name evidence="1" type="ORF">COCSUDRAFT_9732</name>
</gene>
<keyword evidence="2" id="KW-1185">Reference proteome</keyword>
<evidence type="ECO:0000313" key="1">
    <source>
        <dbReference type="EMBL" id="EIE18584.1"/>
    </source>
</evidence>
<comment type="caution">
    <text evidence="1">The sequence shown here is derived from an EMBL/GenBank/DDBJ whole genome shotgun (WGS) entry which is preliminary data.</text>
</comment>
<accession>I0YJL5</accession>
<proteinExistence type="predicted"/>
<name>I0YJL5_COCSC</name>
<dbReference type="EMBL" id="AGSI01000023">
    <property type="protein sequence ID" value="EIE18584.1"/>
    <property type="molecule type" value="Genomic_DNA"/>
</dbReference>